<dbReference type="GO" id="GO:0005524">
    <property type="term" value="F:ATP binding"/>
    <property type="evidence" value="ECO:0007669"/>
    <property type="project" value="UniProtKB-KW"/>
</dbReference>
<evidence type="ECO:0000256" key="3">
    <source>
        <dbReference type="ARBA" id="ARBA00012017"/>
    </source>
</evidence>
<organism evidence="11">
    <name type="scientific">Fonticula alba</name>
    <name type="common">Slime mold</name>
    <dbReference type="NCBI Taxonomy" id="691883"/>
    <lineage>
        <taxon>Eukaryota</taxon>
        <taxon>Rotosphaerida</taxon>
        <taxon>Fonticulaceae</taxon>
        <taxon>Fonticula</taxon>
    </lineage>
</organism>
<dbReference type="OrthoDB" id="25308at2759"/>
<dbReference type="GO" id="GO:0000287">
    <property type="term" value="F:magnesium ion binding"/>
    <property type="evidence" value="ECO:0007669"/>
    <property type="project" value="InterPro"/>
</dbReference>
<dbReference type="InterPro" id="IPR040464">
    <property type="entry name" value="InsP(3)kin_ATP-grasp"/>
</dbReference>
<dbReference type="EMBL" id="KB932209">
    <property type="protein sequence ID" value="KCV68257.1"/>
    <property type="molecule type" value="Genomic_DNA"/>
</dbReference>
<proteinExistence type="inferred from homology"/>
<dbReference type="PANTHER" id="PTHR14217">
    <property type="entry name" value="INOSITOL-TETRAKISPHOSPHATE 1-KINASE"/>
    <property type="match status" value="1"/>
</dbReference>
<comment type="similarity">
    <text evidence="2">Belongs to the ITPK1 family.</text>
</comment>
<evidence type="ECO:0000256" key="1">
    <source>
        <dbReference type="ARBA" id="ARBA00001946"/>
    </source>
</evidence>
<keyword evidence="6" id="KW-0547">Nucleotide-binding</keyword>
<keyword evidence="7" id="KW-0418">Kinase</keyword>
<evidence type="ECO:0000256" key="8">
    <source>
        <dbReference type="ARBA" id="ARBA00022840"/>
    </source>
</evidence>
<gene>
    <name evidence="11" type="ORF">H696_05180</name>
</gene>
<dbReference type="GO" id="GO:0052726">
    <property type="term" value="F:inositol-1,3,4-trisphosphate 5-kinase activity"/>
    <property type="evidence" value="ECO:0007669"/>
    <property type="project" value="InterPro"/>
</dbReference>
<dbReference type="GO" id="GO:0047325">
    <property type="term" value="F:inositol-3,4,5,6-tetrakisphosphate 1-kinase activity"/>
    <property type="evidence" value="ECO:0007669"/>
    <property type="project" value="InterPro"/>
</dbReference>
<protein>
    <recommendedName>
        <fullName evidence="3">inositol-1,3,4-trisphosphate 5/6-kinase</fullName>
        <ecNumber evidence="3">2.7.1.159</ecNumber>
    </recommendedName>
</protein>
<evidence type="ECO:0000256" key="2">
    <source>
        <dbReference type="ARBA" id="ARBA00009601"/>
    </source>
</evidence>
<comment type="cofactor">
    <cofactor evidence="1">
        <name>Mg(2+)</name>
        <dbReference type="ChEBI" id="CHEBI:18420"/>
    </cofactor>
</comment>
<keyword evidence="4" id="KW-0808">Transferase</keyword>
<evidence type="ECO:0000313" key="12">
    <source>
        <dbReference type="Proteomes" id="UP000030693"/>
    </source>
</evidence>
<dbReference type="STRING" id="691883.A0A058Z3Z2"/>
<feature type="domain" description="Inositol 1,3,4-trisphosphate 5/6-kinase ATP-grasp" evidence="10">
    <location>
        <begin position="247"/>
        <end position="372"/>
    </location>
</feature>
<dbReference type="EC" id="2.7.1.159" evidence="3"/>
<dbReference type="GO" id="GO:0032957">
    <property type="term" value="P:inositol trisphosphate metabolic process"/>
    <property type="evidence" value="ECO:0007669"/>
    <property type="project" value="InterPro"/>
</dbReference>
<dbReference type="Proteomes" id="UP000030693">
    <property type="component" value="Unassembled WGS sequence"/>
</dbReference>
<evidence type="ECO:0000256" key="6">
    <source>
        <dbReference type="ARBA" id="ARBA00022741"/>
    </source>
</evidence>
<dbReference type="GeneID" id="20529905"/>
<evidence type="ECO:0000256" key="4">
    <source>
        <dbReference type="ARBA" id="ARBA00022679"/>
    </source>
</evidence>
<name>A0A058Z3Z2_FONAL</name>
<keyword evidence="12" id="KW-1185">Reference proteome</keyword>
<sequence length="381" mass="41363">MPPADKPALGYALPKKKLDSQRMQEFLQYLGDRQTFRSVTPVDLDNPAALPNDLDVILHKFTSEMVYARLSKLSAGPPADEALRGKMARAVARLQALRQLLENPPPGAVPPALVDPLDVCHILTDRWLSSEALAALAGRWAASHNGQYLFHSPTTMLFAPEPEDLTSRAAYDAALGRFIRTTVAQSATSDDSAYFLKSRDACSTPASHRLSIFRAGAVADAQPGAWLSEEFTLTAEDDGQRTLQLGVPHQPALLWKAYAVAGAVASIVPRPSVDLASAGSPLAREPILHLDSQRLSRETVPLDPGVVVALTPEQQARVEQTVAYLAAEMGVSLFGVDIVFEEGTDRMFIVDLNYFPGYGGVDNLFPLLEEQLLHAARDRCT</sequence>
<evidence type="ECO:0000259" key="10">
    <source>
        <dbReference type="Pfam" id="PF05770"/>
    </source>
</evidence>
<dbReference type="PANTHER" id="PTHR14217:SF1">
    <property type="entry name" value="INOSITOL-TETRAKISPHOSPHATE 1-KINASE"/>
    <property type="match status" value="1"/>
</dbReference>
<dbReference type="Gene3D" id="3.40.50.11370">
    <property type="match status" value="1"/>
</dbReference>
<evidence type="ECO:0000256" key="9">
    <source>
        <dbReference type="ARBA" id="ARBA00022842"/>
    </source>
</evidence>
<dbReference type="InterPro" id="IPR008656">
    <property type="entry name" value="Inositol_tetrakis-P_1-kinase"/>
</dbReference>
<dbReference type="RefSeq" id="XP_009497311.1">
    <property type="nucleotide sequence ID" value="XM_009499036.1"/>
</dbReference>
<dbReference type="GO" id="GO:0005737">
    <property type="term" value="C:cytoplasm"/>
    <property type="evidence" value="ECO:0007669"/>
    <property type="project" value="TreeGrafter"/>
</dbReference>
<keyword evidence="8" id="KW-0067">ATP-binding</keyword>
<reference evidence="11" key="1">
    <citation type="submission" date="2013-04" db="EMBL/GenBank/DDBJ databases">
        <title>The Genome Sequence of Fonticula alba ATCC 38817.</title>
        <authorList>
            <consortium name="The Broad Institute Genomics Platform"/>
            <person name="Russ C."/>
            <person name="Cuomo C."/>
            <person name="Burger G."/>
            <person name="Gray M.W."/>
            <person name="Holland P.W.H."/>
            <person name="King N."/>
            <person name="Lang F.B.F."/>
            <person name="Roger A.J."/>
            <person name="Ruiz-Trillo I."/>
            <person name="Brown M."/>
            <person name="Walker B."/>
            <person name="Young S."/>
            <person name="Zeng Q."/>
            <person name="Gargeya S."/>
            <person name="Fitzgerald M."/>
            <person name="Haas B."/>
            <person name="Abouelleil A."/>
            <person name="Allen A.W."/>
            <person name="Alvarado L."/>
            <person name="Arachchi H.M."/>
            <person name="Berlin A.M."/>
            <person name="Chapman S.B."/>
            <person name="Gainer-Dewar J."/>
            <person name="Goldberg J."/>
            <person name="Griggs A."/>
            <person name="Gujja S."/>
            <person name="Hansen M."/>
            <person name="Howarth C."/>
            <person name="Imamovic A."/>
            <person name="Ireland A."/>
            <person name="Larimer J."/>
            <person name="McCowan C."/>
            <person name="Murphy C."/>
            <person name="Pearson M."/>
            <person name="Poon T.W."/>
            <person name="Priest M."/>
            <person name="Roberts A."/>
            <person name="Saif S."/>
            <person name="Shea T."/>
            <person name="Sisk P."/>
            <person name="Sykes S."/>
            <person name="Wortman J."/>
            <person name="Nusbaum C."/>
            <person name="Birren B."/>
        </authorList>
    </citation>
    <scope>NUCLEOTIDE SEQUENCE [LARGE SCALE GENOMIC DNA]</scope>
    <source>
        <strain evidence="11">ATCC 38817</strain>
    </source>
</reference>
<dbReference type="Pfam" id="PF05770">
    <property type="entry name" value="Ins134_P3_kin"/>
    <property type="match status" value="1"/>
</dbReference>
<evidence type="ECO:0000256" key="5">
    <source>
        <dbReference type="ARBA" id="ARBA00022723"/>
    </source>
</evidence>
<dbReference type="Gene3D" id="3.30.470.20">
    <property type="entry name" value="ATP-grasp fold, B domain"/>
    <property type="match status" value="1"/>
</dbReference>
<keyword evidence="5" id="KW-0479">Metal-binding</keyword>
<dbReference type="GO" id="GO:0052725">
    <property type="term" value="F:inositol-1,3,4-trisphosphate 6-kinase activity"/>
    <property type="evidence" value="ECO:0007669"/>
    <property type="project" value="InterPro"/>
</dbReference>
<evidence type="ECO:0000256" key="7">
    <source>
        <dbReference type="ARBA" id="ARBA00022777"/>
    </source>
</evidence>
<accession>A0A058Z3Z2</accession>
<evidence type="ECO:0000313" key="11">
    <source>
        <dbReference type="EMBL" id="KCV68257.1"/>
    </source>
</evidence>
<keyword evidence="9" id="KW-0460">Magnesium</keyword>
<dbReference type="AlphaFoldDB" id="A0A058Z3Z2"/>